<keyword evidence="1" id="KW-0812">Transmembrane</keyword>
<dbReference type="Proteomes" id="UP001596114">
    <property type="component" value="Unassembled WGS sequence"/>
</dbReference>
<organism evidence="2 3">
    <name type="scientific">Rhodanobacter ginsengisoli</name>
    <dbReference type="NCBI Taxonomy" id="418646"/>
    <lineage>
        <taxon>Bacteria</taxon>
        <taxon>Pseudomonadati</taxon>
        <taxon>Pseudomonadota</taxon>
        <taxon>Gammaproteobacteria</taxon>
        <taxon>Lysobacterales</taxon>
        <taxon>Rhodanobacteraceae</taxon>
        <taxon>Rhodanobacter</taxon>
    </lineage>
</organism>
<feature type="transmembrane region" description="Helical" evidence="1">
    <location>
        <begin position="127"/>
        <end position="155"/>
    </location>
</feature>
<reference evidence="3" key="1">
    <citation type="journal article" date="2019" name="Int. J. Syst. Evol. Microbiol.">
        <title>The Global Catalogue of Microorganisms (GCM) 10K type strain sequencing project: providing services to taxonomists for standard genome sequencing and annotation.</title>
        <authorList>
            <consortium name="The Broad Institute Genomics Platform"/>
            <consortium name="The Broad Institute Genome Sequencing Center for Infectious Disease"/>
            <person name="Wu L."/>
            <person name="Ma J."/>
        </authorList>
    </citation>
    <scope>NUCLEOTIDE SEQUENCE [LARGE SCALE GENOMIC DNA]</scope>
    <source>
        <strain evidence="3">CGMCC 1.16619</strain>
    </source>
</reference>
<accession>A0ABW0QPN4</accession>
<feature type="transmembrane region" description="Helical" evidence="1">
    <location>
        <begin position="96"/>
        <end position="115"/>
    </location>
</feature>
<evidence type="ECO:0000313" key="2">
    <source>
        <dbReference type="EMBL" id="MFC5526526.1"/>
    </source>
</evidence>
<keyword evidence="3" id="KW-1185">Reference proteome</keyword>
<feature type="transmembrane region" description="Helical" evidence="1">
    <location>
        <begin position="56"/>
        <end position="76"/>
    </location>
</feature>
<proteinExistence type="predicted"/>
<keyword evidence="1" id="KW-0472">Membrane</keyword>
<dbReference type="EMBL" id="JBHSNF010000002">
    <property type="protein sequence ID" value="MFC5526526.1"/>
    <property type="molecule type" value="Genomic_DNA"/>
</dbReference>
<dbReference type="RefSeq" id="WP_377320274.1">
    <property type="nucleotide sequence ID" value="NZ_JBHSNF010000002.1"/>
</dbReference>
<name>A0ABW0QPN4_9GAMM</name>
<dbReference type="InterPro" id="IPR009781">
    <property type="entry name" value="DUF1345"/>
</dbReference>
<gene>
    <name evidence="2" type="ORF">ACFPPA_12355</name>
</gene>
<evidence type="ECO:0000256" key="1">
    <source>
        <dbReference type="SAM" id="Phobius"/>
    </source>
</evidence>
<sequence>MSKPLPPAEPGTGATRRRGWPPLRLVRGRPWTITSLVIFLLTVAVLSGCGLRLASAVLLGFDLAALVFLGFLARLFNRATPARMRDQAQVLDTGRWVVLWGGVILSAVVLMALGNELHVARSGGLEPLVVGVSSVVLSWLFLNVMFAIHYAHGYYGNFGDKHTGLEFPGTPAPDYWDFAYFSIVIGMTFQVSDVQIGSRYLRRVVLLHSVIAFFFNVFIIAITVNIVAGQGG</sequence>
<evidence type="ECO:0000313" key="3">
    <source>
        <dbReference type="Proteomes" id="UP001596114"/>
    </source>
</evidence>
<comment type="caution">
    <text evidence="2">The sequence shown here is derived from an EMBL/GenBank/DDBJ whole genome shotgun (WGS) entry which is preliminary data.</text>
</comment>
<keyword evidence="1" id="KW-1133">Transmembrane helix</keyword>
<feature type="transmembrane region" description="Helical" evidence="1">
    <location>
        <begin position="31"/>
        <end position="49"/>
    </location>
</feature>
<dbReference type="Pfam" id="PF07077">
    <property type="entry name" value="DUF1345"/>
    <property type="match status" value="1"/>
</dbReference>
<protein>
    <submittedName>
        <fullName evidence="2">DUF1345 domain-containing protein</fullName>
    </submittedName>
</protein>
<feature type="transmembrane region" description="Helical" evidence="1">
    <location>
        <begin position="204"/>
        <end position="228"/>
    </location>
</feature>